<evidence type="ECO:0000256" key="8">
    <source>
        <dbReference type="ARBA" id="ARBA00022833"/>
    </source>
</evidence>
<evidence type="ECO:0000256" key="2">
    <source>
        <dbReference type="ARBA" id="ARBA00002204"/>
    </source>
</evidence>
<protein>
    <recommendedName>
        <fullName evidence="5">Kynurenine formamidase</fullName>
        <ecNumber evidence="4">3.5.1.9</ecNumber>
    </recommendedName>
</protein>
<organism evidence="12 13">
    <name type="scientific">Longimonas halophila</name>
    <dbReference type="NCBI Taxonomy" id="1469170"/>
    <lineage>
        <taxon>Bacteria</taxon>
        <taxon>Pseudomonadati</taxon>
        <taxon>Rhodothermota</taxon>
        <taxon>Rhodothermia</taxon>
        <taxon>Rhodothermales</taxon>
        <taxon>Salisaetaceae</taxon>
        <taxon>Longimonas</taxon>
    </lineage>
</organism>
<dbReference type="RefSeq" id="WP_098060934.1">
    <property type="nucleotide sequence ID" value="NZ_PDEP01000001.1"/>
</dbReference>
<dbReference type="PANTHER" id="PTHR31118:SF32">
    <property type="entry name" value="KYNURENINE FORMAMIDASE"/>
    <property type="match status" value="1"/>
</dbReference>
<dbReference type="AlphaFoldDB" id="A0A2H3NTI9"/>
<comment type="pathway">
    <text evidence="11">Amino-acid degradation; L-tryptophan degradation via kynurenine pathway; L-kynurenine from L-tryptophan: step 2/2.</text>
</comment>
<dbReference type="OrthoDB" id="9796085at2"/>
<comment type="catalytic activity">
    <reaction evidence="10">
        <text>N-formyl-L-kynurenine + H2O = L-kynurenine + formate + H(+)</text>
        <dbReference type="Rhea" id="RHEA:13009"/>
        <dbReference type="ChEBI" id="CHEBI:15377"/>
        <dbReference type="ChEBI" id="CHEBI:15378"/>
        <dbReference type="ChEBI" id="CHEBI:15740"/>
        <dbReference type="ChEBI" id="CHEBI:57959"/>
        <dbReference type="ChEBI" id="CHEBI:58629"/>
        <dbReference type="EC" id="3.5.1.9"/>
    </reaction>
</comment>
<evidence type="ECO:0000256" key="4">
    <source>
        <dbReference type="ARBA" id="ARBA00012930"/>
    </source>
</evidence>
<evidence type="ECO:0000256" key="11">
    <source>
        <dbReference type="ARBA" id="ARBA00060547"/>
    </source>
</evidence>
<reference evidence="12 13" key="1">
    <citation type="submission" date="2017-10" db="EMBL/GenBank/DDBJ databases">
        <title>Draft genome of Longimonas halophila.</title>
        <authorList>
            <person name="Goh K.M."/>
            <person name="Shamsir M.S."/>
            <person name="Lim S.W."/>
        </authorList>
    </citation>
    <scope>NUCLEOTIDE SEQUENCE [LARGE SCALE GENOMIC DNA]</scope>
    <source>
        <strain evidence="12 13">KCTC 42399</strain>
    </source>
</reference>
<proteinExistence type="predicted"/>
<evidence type="ECO:0000256" key="9">
    <source>
        <dbReference type="ARBA" id="ARBA00023079"/>
    </source>
</evidence>
<keyword evidence="6" id="KW-0479">Metal-binding</keyword>
<dbReference type="Proteomes" id="UP000221024">
    <property type="component" value="Unassembled WGS sequence"/>
</dbReference>
<evidence type="ECO:0000256" key="1">
    <source>
        <dbReference type="ARBA" id="ARBA00001947"/>
    </source>
</evidence>
<evidence type="ECO:0000313" key="12">
    <source>
        <dbReference type="EMBL" id="PEN09536.1"/>
    </source>
</evidence>
<accession>A0A2H3NTI9</accession>
<keyword evidence="9" id="KW-0823">Tryptophan catabolism</keyword>
<keyword evidence="13" id="KW-1185">Reference proteome</keyword>
<keyword evidence="7" id="KW-0378">Hydrolase</keyword>
<comment type="function">
    <text evidence="2">Catalyzes the hydrolysis of N-formyl-L-kynurenine to L-kynurenine, the second step in the kynurenine pathway of tryptophan degradation.</text>
</comment>
<sequence length="212" mass="22547">MATWIDISQSLHADVAAWPGDVPFSRSTTLSIRDGDSVNCSALQMSAHLGTHADAPYHVDDAGATTSGWNLDTFLGPAEVVAIPPDAAIIRPEHLNETTAPRLLFKTVSSQHPATRWSDAFTAVSVEAVSWMQRHDVCLMGTDAPSVDPSDSTELAAHHALNSANIVNLENLRLGAVEPGRYTLVALPLRVPGADAAPVRAVLHPNPTMLPL</sequence>
<dbReference type="EC" id="3.5.1.9" evidence="4"/>
<comment type="subunit">
    <text evidence="3">Homodimer.</text>
</comment>
<keyword evidence="8" id="KW-0862">Zinc</keyword>
<name>A0A2H3NTI9_9BACT</name>
<evidence type="ECO:0000256" key="7">
    <source>
        <dbReference type="ARBA" id="ARBA00022801"/>
    </source>
</evidence>
<gene>
    <name evidence="12" type="ORF">CRI93_02050</name>
</gene>
<evidence type="ECO:0000256" key="6">
    <source>
        <dbReference type="ARBA" id="ARBA00022723"/>
    </source>
</evidence>
<evidence type="ECO:0000256" key="3">
    <source>
        <dbReference type="ARBA" id="ARBA00011738"/>
    </source>
</evidence>
<dbReference type="InterPro" id="IPR007325">
    <property type="entry name" value="KFase/CYL"/>
</dbReference>
<dbReference type="Gene3D" id="3.50.30.50">
    <property type="entry name" value="Putative cyclase"/>
    <property type="match status" value="1"/>
</dbReference>
<dbReference type="Pfam" id="PF04199">
    <property type="entry name" value="Cyclase"/>
    <property type="match status" value="1"/>
</dbReference>
<dbReference type="EMBL" id="PDEP01000001">
    <property type="protein sequence ID" value="PEN09536.1"/>
    <property type="molecule type" value="Genomic_DNA"/>
</dbReference>
<evidence type="ECO:0000313" key="13">
    <source>
        <dbReference type="Proteomes" id="UP000221024"/>
    </source>
</evidence>
<dbReference type="GO" id="GO:0019441">
    <property type="term" value="P:L-tryptophan catabolic process to kynurenine"/>
    <property type="evidence" value="ECO:0007669"/>
    <property type="project" value="InterPro"/>
</dbReference>
<evidence type="ECO:0000256" key="10">
    <source>
        <dbReference type="ARBA" id="ARBA00048496"/>
    </source>
</evidence>
<comment type="cofactor">
    <cofactor evidence="1">
        <name>Zn(2+)</name>
        <dbReference type="ChEBI" id="CHEBI:29105"/>
    </cofactor>
</comment>
<dbReference type="GO" id="GO:0046872">
    <property type="term" value="F:metal ion binding"/>
    <property type="evidence" value="ECO:0007669"/>
    <property type="project" value="UniProtKB-KW"/>
</dbReference>
<evidence type="ECO:0000256" key="5">
    <source>
        <dbReference type="ARBA" id="ARBA00014889"/>
    </source>
</evidence>
<dbReference type="FunFam" id="3.50.30.50:FF:000001">
    <property type="entry name" value="Kynurenine formamidase"/>
    <property type="match status" value="1"/>
</dbReference>
<dbReference type="PANTHER" id="PTHR31118">
    <property type="entry name" value="CYCLASE-LIKE PROTEIN 2"/>
    <property type="match status" value="1"/>
</dbReference>
<comment type="caution">
    <text evidence="12">The sequence shown here is derived from an EMBL/GenBank/DDBJ whole genome shotgun (WGS) entry which is preliminary data.</text>
</comment>
<dbReference type="SUPFAM" id="SSF102198">
    <property type="entry name" value="Putative cyclase"/>
    <property type="match status" value="1"/>
</dbReference>
<dbReference type="InterPro" id="IPR037175">
    <property type="entry name" value="KFase_sf"/>
</dbReference>
<dbReference type="GO" id="GO:0004061">
    <property type="term" value="F:arylformamidase activity"/>
    <property type="evidence" value="ECO:0007669"/>
    <property type="project" value="UniProtKB-EC"/>
</dbReference>